<evidence type="ECO:0000256" key="5">
    <source>
        <dbReference type="ARBA" id="ARBA00023136"/>
    </source>
</evidence>
<sequence>MTNQGMISSHQNSFSALYRVFDLFTILMLLLLSASVSGISVTPLYFSAAMVAALGYLLMAESLEVYRSWRASTAMRMVTTTASAWAIVCVVILVIGFFAKVSESFSRLTIGTWMLASLVGLCGWRLAVRQVLYSLRVRGFNSRRVAIVGLNESAMRMRTQVEQHPQLGFHFDGFFDDRTHDRLAEECGDEHLEGTIDELIDRTRNGEFDVIFIALPLKAQKRIAHILERCGDTTASVHLIPDFFTYNLLHARLGEIGTMQTLSVYDSPIFGINDVLKRMFDICFSLAVLAVIAVPMLVIAAAVKFTSRGPVIFKQARYGLDGRKILVWKFRSMTTMDNGDKVVQAKKGDARITKVGAFIRRTSLDELPQFINVLQGRMSVVGPRPHAVAHNEEYRKLIPYYMLRHKVKPGITGWAQINGYRGETDTLDKMSGRVDYDLEYIRKWSIWMDVKIIFLTIFKGFVGSHVH</sequence>
<feature type="transmembrane region" description="Helical" evidence="6">
    <location>
        <begin position="20"/>
        <end position="39"/>
    </location>
</feature>
<feature type="domain" description="Bacterial sugar transferase" evidence="7">
    <location>
        <begin position="277"/>
        <end position="460"/>
    </location>
</feature>
<dbReference type="InterPro" id="IPR003362">
    <property type="entry name" value="Bact_transf"/>
</dbReference>
<dbReference type="Pfam" id="PF13727">
    <property type="entry name" value="CoA_binding_3"/>
    <property type="match status" value="1"/>
</dbReference>
<keyword evidence="2 8" id="KW-0808">Transferase</keyword>
<evidence type="ECO:0000256" key="2">
    <source>
        <dbReference type="ARBA" id="ARBA00022679"/>
    </source>
</evidence>
<dbReference type="PANTHER" id="PTHR30576:SF21">
    <property type="entry name" value="UDP-GLUCOSE:UNDECAPRENYL-PHOSPHATE GLUCOSE-1-PHOSPHATE TRANSFERASE"/>
    <property type="match status" value="1"/>
</dbReference>
<dbReference type="Gene3D" id="3.40.50.720">
    <property type="entry name" value="NAD(P)-binding Rossmann-like Domain"/>
    <property type="match status" value="1"/>
</dbReference>
<reference evidence="8" key="1">
    <citation type="submission" date="2015-10" db="EMBL/GenBank/DDBJ databases">
        <authorList>
            <person name="Gilbert D.G."/>
        </authorList>
    </citation>
    <scope>NUCLEOTIDE SEQUENCE</scope>
</reference>
<dbReference type="NCBIfam" id="TIGR03025">
    <property type="entry name" value="EPS_sugtrans"/>
    <property type="match status" value="1"/>
</dbReference>
<name>A0A161JNR9_9ZZZZ</name>
<comment type="subcellular location">
    <subcellularLocation>
        <location evidence="1">Membrane</location>
        <topology evidence="1">Multi-pass membrane protein</topology>
    </subcellularLocation>
</comment>
<gene>
    <name evidence="8" type="ORF">MGWOODY_Tha2367</name>
</gene>
<accession>A0A161JNR9</accession>
<evidence type="ECO:0000256" key="6">
    <source>
        <dbReference type="SAM" id="Phobius"/>
    </source>
</evidence>
<keyword evidence="4 6" id="KW-1133">Transmembrane helix</keyword>
<feature type="transmembrane region" description="Helical" evidence="6">
    <location>
        <begin position="45"/>
        <end position="66"/>
    </location>
</feature>
<proteinExistence type="predicted"/>
<dbReference type="AlphaFoldDB" id="A0A161JNR9"/>
<feature type="transmembrane region" description="Helical" evidence="6">
    <location>
        <begin position="282"/>
        <end position="303"/>
    </location>
</feature>
<evidence type="ECO:0000259" key="7">
    <source>
        <dbReference type="Pfam" id="PF02397"/>
    </source>
</evidence>
<dbReference type="PANTHER" id="PTHR30576">
    <property type="entry name" value="COLANIC BIOSYNTHESIS UDP-GLUCOSE LIPID CARRIER TRANSFERASE"/>
    <property type="match status" value="1"/>
</dbReference>
<dbReference type="InterPro" id="IPR017473">
    <property type="entry name" value="Undecaprenyl-P_gluc_Ptfrase"/>
</dbReference>
<dbReference type="GO" id="GO:0016020">
    <property type="term" value="C:membrane"/>
    <property type="evidence" value="ECO:0007669"/>
    <property type="project" value="UniProtKB-SubCell"/>
</dbReference>
<dbReference type="NCBIfam" id="TIGR03023">
    <property type="entry name" value="WcaJ_sugtrans"/>
    <property type="match status" value="1"/>
</dbReference>
<dbReference type="InterPro" id="IPR017475">
    <property type="entry name" value="EPS_sugar_tfrase"/>
</dbReference>
<dbReference type="SUPFAM" id="SSF51735">
    <property type="entry name" value="NAD(P)-binding Rossmann-fold domains"/>
    <property type="match status" value="1"/>
</dbReference>
<dbReference type="InterPro" id="IPR036291">
    <property type="entry name" value="NAD(P)-bd_dom_sf"/>
</dbReference>
<keyword evidence="5 6" id="KW-0472">Membrane</keyword>
<dbReference type="GO" id="GO:0089702">
    <property type="term" value="F:undecaprenyl-phosphate glucose phosphotransferase activity"/>
    <property type="evidence" value="ECO:0007669"/>
    <property type="project" value="TreeGrafter"/>
</dbReference>
<evidence type="ECO:0000256" key="4">
    <source>
        <dbReference type="ARBA" id="ARBA00022989"/>
    </source>
</evidence>
<dbReference type="Pfam" id="PF02397">
    <property type="entry name" value="Bac_transf"/>
    <property type="match status" value="1"/>
</dbReference>
<evidence type="ECO:0000256" key="3">
    <source>
        <dbReference type="ARBA" id="ARBA00022692"/>
    </source>
</evidence>
<protein>
    <submittedName>
        <fullName evidence="8">Capsular polysaccharide synthesis enzyme CpsA, sugar transferase</fullName>
    </submittedName>
</protein>
<dbReference type="GO" id="GO:0009242">
    <property type="term" value="P:colanic acid biosynthetic process"/>
    <property type="evidence" value="ECO:0007669"/>
    <property type="project" value="TreeGrafter"/>
</dbReference>
<dbReference type="EMBL" id="CZQC01000059">
    <property type="protein sequence ID" value="CUS42002.1"/>
    <property type="molecule type" value="Genomic_DNA"/>
</dbReference>
<feature type="transmembrane region" description="Helical" evidence="6">
    <location>
        <begin position="78"/>
        <end position="98"/>
    </location>
</feature>
<evidence type="ECO:0000256" key="1">
    <source>
        <dbReference type="ARBA" id="ARBA00004141"/>
    </source>
</evidence>
<feature type="transmembrane region" description="Helical" evidence="6">
    <location>
        <begin position="110"/>
        <end position="128"/>
    </location>
</feature>
<keyword evidence="3 6" id="KW-0812">Transmembrane</keyword>
<evidence type="ECO:0000313" key="8">
    <source>
        <dbReference type="EMBL" id="CUS42002.1"/>
    </source>
</evidence>
<organism evidence="8">
    <name type="scientific">hydrothermal vent metagenome</name>
    <dbReference type="NCBI Taxonomy" id="652676"/>
    <lineage>
        <taxon>unclassified sequences</taxon>
        <taxon>metagenomes</taxon>
        <taxon>ecological metagenomes</taxon>
    </lineage>
</organism>